<name>A0ABS8FW60_9FIRM</name>
<evidence type="ECO:0000313" key="2">
    <source>
        <dbReference type="Proteomes" id="UP001198151"/>
    </source>
</evidence>
<evidence type="ECO:0000313" key="1">
    <source>
        <dbReference type="EMBL" id="MCC2253588.1"/>
    </source>
</evidence>
<dbReference type="RefSeq" id="WP_227706729.1">
    <property type="nucleotide sequence ID" value="NZ_JAJEQX010000004.1"/>
</dbReference>
<reference evidence="1 2" key="1">
    <citation type="submission" date="2021-10" db="EMBL/GenBank/DDBJ databases">
        <title>Anaerobic single-cell dispensing facilitates the cultivation of human gut bacteria.</title>
        <authorList>
            <person name="Afrizal A."/>
        </authorList>
    </citation>
    <scope>NUCLEOTIDE SEQUENCE [LARGE SCALE GENOMIC DNA]</scope>
    <source>
        <strain evidence="1 2">CLA-AA-H200</strain>
    </source>
</reference>
<accession>A0ABS8FW60</accession>
<comment type="caution">
    <text evidence="1">The sequence shown here is derived from an EMBL/GenBank/DDBJ whole genome shotgun (WGS) entry which is preliminary data.</text>
</comment>
<sequence length="66" mass="8058">MLKRDIADQLYSKAIKRFREENPEKELTHQQLDAIWYSIYWVLRHEGEEAARKYVETADLYHCTEK</sequence>
<protein>
    <submittedName>
        <fullName evidence="1">Uncharacterized protein</fullName>
    </submittedName>
</protein>
<proteinExistence type="predicted"/>
<gene>
    <name evidence="1" type="ORF">LKD70_03905</name>
</gene>
<organism evidence="1 2">
    <name type="scientific">Ruminococcus turbiniformis</name>
    <dbReference type="NCBI Taxonomy" id="2881258"/>
    <lineage>
        <taxon>Bacteria</taxon>
        <taxon>Bacillati</taxon>
        <taxon>Bacillota</taxon>
        <taxon>Clostridia</taxon>
        <taxon>Eubacteriales</taxon>
        <taxon>Oscillospiraceae</taxon>
        <taxon>Ruminococcus</taxon>
    </lineage>
</organism>
<dbReference type="Proteomes" id="UP001198151">
    <property type="component" value="Unassembled WGS sequence"/>
</dbReference>
<dbReference type="EMBL" id="JAJEQX010000004">
    <property type="protein sequence ID" value="MCC2253588.1"/>
    <property type="molecule type" value="Genomic_DNA"/>
</dbReference>
<keyword evidence="2" id="KW-1185">Reference proteome</keyword>